<dbReference type="Proteomes" id="UP000662314">
    <property type="component" value="Unassembled WGS sequence"/>
</dbReference>
<comment type="caution">
    <text evidence="1">The sequence shown here is derived from an EMBL/GenBank/DDBJ whole genome shotgun (WGS) entry which is preliminary data.</text>
</comment>
<gene>
    <name evidence="1" type="ORF">I8752_05455</name>
</gene>
<protein>
    <submittedName>
        <fullName evidence="1">Uncharacterized protein</fullName>
    </submittedName>
</protein>
<reference evidence="1 2" key="1">
    <citation type="journal article" date="2021" name="Int. J. Syst. Evol. Microbiol.">
        <title>Amazonocrinis nigriterrae gen. nov., sp. nov., Atlanticothrix silvestris gen. nov., sp. nov. and Dendronalium phyllosphericum gen. nov., sp. nov., nostocacean cyanobacteria from Brazilian environments.</title>
        <authorList>
            <person name="Alvarenga D.O."/>
            <person name="Andreote A.P.D."/>
            <person name="Branco L.H.Z."/>
            <person name="Delbaje E."/>
            <person name="Cruz R.B."/>
            <person name="Varani A.M."/>
            <person name="Fiore M.F."/>
        </authorList>
    </citation>
    <scope>NUCLEOTIDE SEQUENCE [LARGE SCALE GENOMIC DNA]</scope>
    <source>
        <strain evidence="1 2">CENA369</strain>
    </source>
</reference>
<evidence type="ECO:0000313" key="2">
    <source>
        <dbReference type="Proteomes" id="UP000662314"/>
    </source>
</evidence>
<name>A0A8J7HY90_9NOST</name>
<proteinExistence type="predicted"/>
<organism evidence="1 2">
    <name type="scientific">Dendronalium phyllosphericum CENA369</name>
    <dbReference type="NCBI Taxonomy" id="1725256"/>
    <lineage>
        <taxon>Bacteria</taxon>
        <taxon>Bacillati</taxon>
        <taxon>Cyanobacteriota</taxon>
        <taxon>Cyanophyceae</taxon>
        <taxon>Nostocales</taxon>
        <taxon>Nostocaceae</taxon>
        <taxon>Dendronalium</taxon>
        <taxon>Dendronalium phyllosphericum</taxon>
    </lineage>
</organism>
<evidence type="ECO:0000313" key="1">
    <source>
        <dbReference type="EMBL" id="MBH8572491.1"/>
    </source>
</evidence>
<keyword evidence="2" id="KW-1185">Reference proteome</keyword>
<dbReference type="RefSeq" id="WP_214431317.1">
    <property type="nucleotide sequence ID" value="NZ_CAWPUQ010000035.1"/>
</dbReference>
<dbReference type="EMBL" id="JAECZA010000013">
    <property type="protein sequence ID" value="MBH8572491.1"/>
    <property type="molecule type" value="Genomic_DNA"/>
</dbReference>
<sequence length="210" mass="23356">MTCRIDLNKQILEQLQRQDIRELLNLPLEQLQGKNSLEELLKAAQAAICGELVDTGYDEKELLGLRLECTLAPKESHKSENIYSIEWPQPSQEIDSNKVKLANTAIPIANNSEEELDDSKQVSSPQLPVSIEFLKKLTKRFDEAIADVVPESTGSNLFWSFRSFPIKKGGSCRCKNEHDGLLYHGKKLATGECSGSGPCGGFITDRPPIE</sequence>
<accession>A0A8J7HY90</accession>
<dbReference type="AlphaFoldDB" id="A0A8J7HY90"/>